<keyword evidence="6" id="KW-1185">Reference proteome</keyword>
<protein>
    <recommendedName>
        <fullName evidence="7">Transposase</fullName>
    </recommendedName>
</protein>
<dbReference type="GO" id="GO:0015074">
    <property type="term" value="P:DNA integration"/>
    <property type="evidence" value="ECO:0007669"/>
    <property type="project" value="InterPro"/>
</dbReference>
<dbReference type="GO" id="GO:0006313">
    <property type="term" value="P:DNA transposition"/>
    <property type="evidence" value="ECO:0007669"/>
    <property type="project" value="InterPro"/>
</dbReference>
<dbReference type="Pfam" id="PF13358">
    <property type="entry name" value="DDE_3"/>
    <property type="match status" value="1"/>
</dbReference>
<dbReference type="Pfam" id="PF13384">
    <property type="entry name" value="HTH_23"/>
    <property type="match status" value="1"/>
</dbReference>
<dbReference type="AlphaFoldDB" id="A0A9P0K0B3"/>
<comment type="caution">
    <text evidence="5">The sequence shown here is derived from an EMBL/GenBank/DDBJ whole genome shotgun (WGS) entry which is preliminary data.</text>
</comment>
<evidence type="ECO:0008006" key="7">
    <source>
        <dbReference type="Google" id="ProtNLM"/>
    </source>
</evidence>
<dbReference type="InterPro" id="IPR036397">
    <property type="entry name" value="RNaseH_sf"/>
</dbReference>
<dbReference type="SUPFAM" id="SSF46689">
    <property type="entry name" value="Homeodomain-like"/>
    <property type="match status" value="1"/>
</dbReference>
<evidence type="ECO:0000313" key="5">
    <source>
        <dbReference type="EMBL" id="CAH1964669.1"/>
    </source>
</evidence>
<evidence type="ECO:0000313" key="6">
    <source>
        <dbReference type="Proteomes" id="UP001152888"/>
    </source>
</evidence>
<dbReference type="GO" id="GO:0003677">
    <property type="term" value="F:DNA binding"/>
    <property type="evidence" value="ECO:0007669"/>
    <property type="project" value="InterPro"/>
</dbReference>
<dbReference type="Gene3D" id="1.10.10.10">
    <property type="entry name" value="Winged helix-like DNA-binding domain superfamily/Winged helix DNA-binding domain"/>
    <property type="match status" value="1"/>
</dbReference>
<feature type="region of interest" description="Disordered" evidence="2">
    <location>
        <begin position="46"/>
        <end position="66"/>
    </location>
</feature>
<evidence type="ECO:0000259" key="3">
    <source>
        <dbReference type="Pfam" id="PF01498"/>
    </source>
</evidence>
<organism evidence="5 6">
    <name type="scientific">Acanthoscelides obtectus</name>
    <name type="common">Bean weevil</name>
    <name type="synonym">Bruchus obtectus</name>
    <dbReference type="NCBI Taxonomy" id="200917"/>
    <lineage>
        <taxon>Eukaryota</taxon>
        <taxon>Metazoa</taxon>
        <taxon>Ecdysozoa</taxon>
        <taxon>Arthropoda</taxon>
        <taxon>Hexapoda</taxon>
        <taxon>Insecta</taxon>
        <taxon>Pterygota</taxon>
        <taxon>Neoptera</taxon>
        <taxon>Endopterygota</taxon>
        <taxon>Coleoptera</taxon>
        <taxon>Polyphaga</taxon>
        <taxon>Cucujiformia</taxon>
        <taxon>Chrysomeloidea</taxon>
        <taxon>Chrysomelidae</taxon>
        <taxon>Bruchinae</taxon>
        <taxon>Bruchini</taxon>
        <taxon>Acanthoscelides</taxon>
    </lineage>
</organism>
<evidence type="ECO:0000259" key="4">
    <source>
        <dbReference type="Pfam" id="PF13358"/>
    </source>
</evidence>
<evidence type="ECO:0000256" key="2">
    <source>
        <dbReference type="SAM" id="MobiDB-lite"/>
    </source>
</evidence>
<dbReference type="OrthoDB" id="6779723at2759"/>
<comment type="subcellular location">
    <subcellularLocation>
        <location evidence="1">Nucleus</location>
    </subcellularLocation>
</comment>
<dbReference type="InterPro" id="IPR036388">
    <property type="entry name" value="WH-like_DNA-bd_sf"/>
</dbReference>
<accession>A0A9P0K0B3</accession>
<dbReference type="PANTHER" id="PTHR23022:SF135">
    <property type="entry name" value="SI:DKEY-77F5.3"/>
    <property type="match status" value="1"/>
</dbReference>
<dbReference type="GO" id="GO:0005634">
    <property type="term" value="C:nucleus"/>
    <property type="evidence" value="ECO:0007669"/>
    <property type="project" value="UniProtKB-SubCell"/>
</dbReference>
<dbReference type="EMBL" id="CAKOFQ010006717">
    <property type="protein sequence ID" value="CAH1964669.1"/>
    <property type="molecule type" value="Genomic_DNA"/>
</dbReference>
<evidence type="ECO:0000256" key="1">
    <source>
        <dbReference type="ARBA" id="ARBA00004123"/>
    </source>
</evidence>
<sequence length="344" mass="39883">MAKTNELSIEKRAKIQVLHEQGKSQVDIAKTVKCSRRCVQYTIQRFSQTSSHKDRPRSGRKRITTDREDRILTRESLKNRKKTSLVLAAELSEQINRPISTRTVRRRLQEVGLNGRKARKKPWLSDKNKKARYKWALKYKSFTEEDWSNIVWSDESNFEIFGTPGVTFVRRRVGEEFNQECVVPTLKHGGGSVMVWGCMSASGVGEMFVCEGRMDATKYINVLENALLPSFTALYGDTNMNGVKFQQDNAPCHKAARTMAWFRENCIELLDWPAQSPDLNPIEHLWGLLKRKIRRHTFKNKEDLKRRLREEWNALTYEECNKLVRSLPKRISAVIKAKGGTTKY</sequence>
<dbReference type="InterPro" id="IPR047655">
    <property type="entry name" value="Transpos_IS630-like"/>
</dbReference>
<name>A0A9P0K0B3_ACAOB</name>
<dbReference type="Gene3D" id="3.30.420.10">
    <property type="entry name" value="Ribonuclease H-like superfamily/Ribonuclease H"/>
    <property type="match status" value="1"/>
</dbReference>
<dbReference type="NCBIfam" id="NF033545">
    <property type="entry name" value="transpos_IS630"/>
    <property type="match status" value="1"/>
</dbReference>
<dbReference type="InterPro" id="IPR052338">
    <property type="entry name" value="Transposase_5"/>
</dbReference>
<dbReference type="Pfam" id="PF01498">
    <property type="entry name" value="HTH_Tnp_Tc3_2"/>
    <property type="match status" value="1"/>
</dbReference>
<feature type="compositionally biased region" description="Basic and acidic residues" evidence="2">
    <location>
        <begin position="51"/>
        <end position="66"/>
    </location>
</feature>
<dbReference type="PANTHER" id="PTHR23022">
    <property type="entry name" value="TRANSPOSABLE ELEMENT-RELATED"/>
    <property type="match status" value="1"/>
</dbReference>
<dbReference type="InterPro" id="IPR038717">
    <property type="entry name" value="Tc1-like_DDE_dom"/>
</dbReference>
<reference evidence="5" key="1">
    <citation type="submission" date="2022-03" db="EMBL/GenBank/DDBJ databases">
        <authorList>
            <person name="Sayadi A."/>
        </authorList>
    </citation>
    <scope>NUCLEOTIDE SEQUENCE</scope>
</reference>
<proteinExistence type="predicted"/>
<dbReference type="Proteomes" id="UP001152888">
    <property type="component" value="Unassembled WGS sequence"/>
</dbReference>
<dbReference type="InterPro" id="IPR002492">
    <property type="entry name" value="Transposase_Tc1-like"/>
</dbReference>
<gene>
    <name evidence="5" type="ORF">ACAOBT_LOCUS5944</name>
</gene>
<feature type="domain" description="Transposase Tc1-like" evidence="3">
    <location>
        <begin position="69"/>
        <end position="140"/>
    </location>
</feature>
<feature type="domain" description="Tc1-like transposase DDE" evidence="4">
    <location>
        <begin position="150"/>
        <end position="305"/>
    </location>
</feature>
<dbReference type="InterPro" id="IPR009057">
    <property type="entry name" value="Homeodomain-like_sf"/>
</dbReference>